<name>F6VH82_ORNAN</name>
<evidence type="ECO:0000313" key="9">
    <source>
        <dbReference type="Ensembl" id="ENSOANP00000010877.2"/>
    </source>
</evidence>
<dbReference type="PROSITE" id="PS50240">
    <property type="entry name" value="TRYPSIN_DOM"/>
    <property type="match status" value="1"/>
</dbReference>
<dbReference type="PROSITE" id="PS00134">
    <property type="entry name" value="TRYPSIN_HIS"/>
    <property type="match status" value="1"/>
</dbReference>
<dbReference type="SUPFAM" id="SSF50494">
    <property type="entry name" value="Trypsin-like serine proteases"/>
    <property type="match status" value="1"/>
</dbReference>
<dbReference type="Ensembl" id="ENSOANT00000010879.3">
    <property type="protein sequence ID" value="ENSOANP00000010877.2"/>
    <property type="gene ID" value="ENSOANG00000009191.3"/>
</dbReference>
<evidence type="ECO:0000256" key="5">
    <source>
        <dbReference type="ARBA" id="ARBA00023157"/>
    </source>
</evidence>
<proteinExistence type="predicted"/>
<reference evidence="9" key="3">
    <citation type="submission" date="2025-09" db="UniProtKB">
        <authorList>
            <consortium name="Ensembl"/>
        </authorList>
    </citation>
    <scope>IDENTIFICATION</scope>
    <source>
        <strain evidence="9">Glennie</strain>
    </source>
</reference>
<dbReference type="InterPro" id="IPR018114">
    <property type="entry name" value="TRYPSIN_HIS"/>
</dbReference>
<dbReference type="Gene3D" id="2.40.10.10">
    <property type="entry name" value="Trypsin-like serine proteases"/>
    <property type="match status" value="2"/>
</dbReference>
<evidence type="ECO:0000256" key="7">
    <source>
        <dbReference type="RuleBase" id="RU363034"/>
    </source>
</evidence>
<evidence type="ECO:0000256" key="1">
    <source>
        <dbReference type="ARBA" id="ARBA00022670"/>
    </source>
</evidence>
<dbReference type="SMART" id="SM00020">
    <property type="entry name" value="Tryp_SPc"/>
    <property type="match status" value="1"/>
</dbReference>
<dbReference type="PANTHER" id="PTHR24257">
    <property type="entry name" value="CHYMOTRYPSIN-LIKE ELASTASE FAMILY MEMBER"/>
    <property type="match status" value="1"/>
</dbReference>
<sequence>MLGVTRAICNMTPFLTVTILLQAAAWGLTLGSKIVGGRDAVPHSRPYIASLQRNRGGHFCGGTLIHQQFVMTAAHCINSRNVRSVRVVLGAHNLRAQESTRQTYSVDQIFENGFSPQTLQNDILLVKLSRPVTLNANVQLARLPQQNQNVGSGTQCLAMGWGRRGNNAPAAHILQELNVTVVTNQCQRNIICTLVPSRRAGICFGDSGGPLVCNGIVHGIDSFVRGGCASGFWPDGFTRVAQYIQWINSVLRRHTERQWPQLPLPSGTEPL</sequence>
<dbReference type="InterPro" id="IPR043504">
    <property type="entry name" value="Peptidase_S1_PA_chymotrypsin"/>
</dbReference>
<evidence type="ECO:0000256" key="2">
    <source>
        <dbReference type="ARBA" id="ARBA00022729"/>
    </source>
</evidence>
<keyword evidence="4 7" id="KW-0720">Serine protease</keyword>
<dbReference type="eggNOG" id="KOG3627">
    <property type="taxonomic scope" value="Eukaryota"/>
</dbReference>
<dbReference type="CDD" id="cd00190">
    <property type="entry name" value="Tryp_SPc"/>
    <property type="match status" value="1"/>
</dbReference>
<dbReference type="FunFam" id="2.40.10.10:FF:000052">
    <property type="entry name" value="Neutrophil elastase"/>
    <property type="match status" value="1"/>
</dbReference>
<keyword evidence="6" id="KW-0325">Glycoprotein</keyword>
<dbReference type="InterPro" id="IPR001314">
    <property type="entry name" value="Peptidase_S1A"/>
</dbReference>
<gene>
    <name evidence="9" type="primary">PTBP1</name>
</gene>
<evidence type="ECO:0000256" key="6">
    <source>
        <dbReference type="ARBA" id="ARBA00023180"/>
    </source>
</evidence>
<dbReference type="InterPro" id="IPR033116">
    <property type="entry name" value="TRYPSIN_SER"/>
</dbReference>
<evidence type="ECO:0000256" key="4">
    <source>
        <dbReference type="ARBA" id="ARBA00022825"/>
    </source>
</evidence>
<dbReference type="InterPro" id="IPR009003">
    <property type="entry name" value="Peptidase_S1_PA"/>
</dbReference>
<dbReference type="Proteomes" id="UP000002279">
    <property type="component" value="Chromosome X1"/>
</dbReference>
<evidence type="ECO:0000256" key="3">
    <source>
        <dbReference type="ARBA" id="ARBA00022801"/>
    </source>
</evidence>
<dbReference type="FunFam" id="2.40.10.10:FF:000068">
    <property type="entry name" value="transmembrane protease serine 2"/>
    <property type="match status" value="1"/>
</dbReference>
<dbReference type="InterPro" id="IPR050850">
    <property type="entry name" value="Peptidase_S1_Elastase_sf"/>
</dbReference>
<keyword evidence="1 7" id="KW-0645">Protease</keyword>
<dbReference type="AlphaFoldDB" id="F6VH82"/>
<dbReference type="PRINTS" id="PR00722">
    <property type="entry name" value="CHYMOTRYPSIN"/>
</dbReference>
<dbReference type="PROSITE" id="PS00135">
    <property type="entry name" value="TRYPSIN_SER"/>
    <property type="match status" value="1"/>
</dbReference>
<dbReference type="HOGENOM" id="CLU_006842_1_0_1"/>
<dbReference type="MEROPS" id="S01.134"/>
<evidence type="ECO:0000259" key="8">
    <source>
        <dbReference type="PROSITE" id="PS50240"/>
    </source>
</evidence>
<dbReference type="InterPro" id="IPR001254">
    <property type="entry name" value="Trypsin_dom"/>
</dbReference>
<dbReference type="STRING" id="9258.ENSOANP00000010877"/>
<feature type="domain" description="Peptidase S1" evidence="8">
    <location>
        <begin position="34"/>
        <end position="252"/>
    </location>
</feature>
<dbReference type="GO" id="GO:0004252">
    <property type="term" value="F:serine-type endopeptidase activity"/>
    <property type="evidence" value="ECO:0007669"/>
    <property type="project" value="InterPro"/>
</dbReference>
<dbReference type="PANTHER" id="PTHR24257:SF16">
    <property type="entry name" value="NEUTROPHIL ELASTASE"/>
    <property type="match status" value="1"/>
</dbReference>
<dbReference type="Bgee" id="ENSOANG00000009191">
    <property type="expression patterns" value="Expressed in ovary and 7 other cell types or tissues"/>
</dbReference>
<keyword evidence="2" id="KW-0732">Signal</keyword>
<dbReference type="GO" id="GO:0006508">
    <property type="term" value="P:proteolysis"/>
    <property type="evidence" value="ECO:0007669"/>
    <property type="project" value="UniProtKB-KW"/>
</dbReference>
<protein>
    <submittedName>
        <fullName evidence="9">Polypyrimidine tract binding protein 1</fullName>
    </submittedName>
</protein>
<keyword evidence="10" id="KW-1185">Reference proteome</keyword>
<keyword evidence="5" id="KW-1015">Disulfide bond</keyword>
<dbReference type="GeneTree" id="ENSGT01050000244924"/>
<reference evidence="9" key="2">
    <citation type="submission" date="2025-08" db="UniProtKB">
        <authorList>
            <consortium name="Ensembl"/>
        </authorList>
    </citation>
    <scope>IDENTIFICATION</scope>
    <source>
        <strain evidence="9">Glennie</strain>
    </source>
</reference>
<evidence type="ECO:0000313" key="10">
    <source>
        <dbReference type="Proteomes" id="UP000002279"/>
    </source>
</evidence>
<dbReference type="GO" id="GO:0005737">
    <property type="term" value="C:cytoplasm"/>
    <property type="evidence" value="ECO:0007669"/>
    <property type="project" value="UniProtKB-ARBA"/>
</dbReference>
<dbReference type="Pfam" id="PF00089">
    <property type="entry name" value="Trypsin"/>
    <property type="match status" value="1"/>
</dbReference>
<keyword evidence="3 7" id="KW-0378">Hydrolase</keyword>
<reference evidence="9 10" key="1">
    <citation type="journal article" date="2008" name="Nature">
        <title>Genome analysis of the platypus reveals unique signatures of evolution.</title>
        <authorList>
            <person name="Warren W.C."/>
            <person name="Hillier L.W."/>
            <person name="Marshall Graves J.A."/>
            <person name="Birney E."/>
            <person name="Ponting C.P."/>
            <person name="Grutzner F."/>
            <person name="Belov K."/>
            <person name="Miller W."/>
            <person name="Clarke L."/>
            <person name="Chinwalla A.T."/>
            <person name="Yang S.P."/>
            <person name="Heger A."/>
            <person name="Locke D.P."/>
            <person name="Miethke P."/>
            <person name="Waters P.D."/>
            <person name="Veyrunes F."/>
            <person name="Fulton L."/>
            <person name="Fulton B."/>
            <person name="Graves T."/>
            <person name="Wallis J."/>
            <person name="Puente X.S."/>
            <person name="Lopez-Otin C."/>
            <person name="Ordonez G.R."/>
            <person name="Eichler E.E."/>
            <person name="Chen L."/>
            <person name="Cheng Z."/>
            <person name="Deakin J.E."/>
            <person name="Alsop A."/>
            <person name="Thompson K."/>
            <person name="Kirby P."/>
            <person name="Papenfuss A.T."/>
            <person name="Wakefield M.J."/>
            <person name="Olender T."/>
            <person name="Lancet D."/>
            <person name="Huttley G.A."/>
            <person name="Smit A.F."/>
            <person name="Pask A."/>
            <person name="Temple-Smith P."/>
            <person name="Batzer M.A."/>
            <person name="Walker J.A."/>
            <person name="Konkel M.K."/>
            <person name="Harris R.S."/>
            <person name="Whittington C.M."/>
            <person name="Wong E.S."/>
            <person name="Gemmell N.J."/>
            <person name="Buschiazzo E."/>
            <person name="Vargas Jentzsch I.M."/>
            <person name="Merkel A."/>
            <person name="Schmitz J."/>
            <person name="Zemann A."/>
            <person name="Churakov G."/>
            <person name="Kriegs J.O."/>
            <person name="Brosius J."/>
            <person name="Murchison E.P."/>
            <person name="Sachidanandam R."/>
            <person name="Smith C."/>
            <person name="Hannon G.J."/>
            <person name="Tsend-Ayush E."/>
            <person name="McMillan D."/>
            <person name="Attenborough R."/>
            <person name="Rens W."/>
            <person name="Ferguson-Smith M."/>
            <person name="Lefevre C.M."/>
            <person name="Sharp J.A."/>
            <person name="Nicholas K.R."/>
            <person name="Ray D.A."/>
            <person name="Kube M."/>
            <person name="Reinhardt R."/>
            <person name="Pringle T.H."/>
            <person name="Taylor J."/>
            <person name="Jones R.C."/>
            <person name="Nixon B."/>
            <person name="Dacheux J.L."/>
            <person name="Niwa H."/>
            <person name="Sekita Y."/>
            <person name="Huang X."/>
            <person name="Stark A."/>
            <person name="Kheradpour P."/>
            <person name="Kellis M."/>
            <person name="Flicek P."/>
            <person name="Chen Y."/>
            <person name="Webber C."/>
            <person name="Hardison R."/>
            <person name="Nelson J."/>
            <person name="Hallsworth-Pepin K."/>
            <person name="Delehaunty K."/>
            <person name="Markovic C."/>
            <person name="Minx P."/>
            <person name="Feng Y."/>
            <person name="Kremitzki C."/>
            <person name="Mitreva M."/>
            <person name="Glasscock J."/>
            <person name="Wylie T."/>
            <person name="Wohldmann P."/>
            <person name="Thiru P."/>
            <person name="Nhan M.N."/>
            <person name="Pohl C.S."/>
            <person name="Smith S.M."/>
            <person name="Hou S."/>
            <person name="Nefedov M."/>
            <person name="de Jong P.J."/>
            <person name="Renfree M.B."/>
            <person name="Mardis E.R."/>
            <person name="Wilson R.K."/>
        </authorList>
    </citation>
    <scope>NUCLEOTIDE SEQUENCE [LARGE SCALE GENOMIC DNA]</scope>
    <source>
        <strain evidence="9 10">Glennie</strain>
    </source>
</reference>
<accession>F6VH82</accession>
<organism evidence="9 10">
    <name type="scientific">Ornithorhynchus anatinus</name>
    <name type="common">Duckbill platypus</name>
    <dbReference type="NCBI Taxonomy" id="9258"/>
    <lineage>
        <taxon>Eukaryota</taxon>
        <taxon>Metazoa</taxon>
        <taxon>Chordata</taxon>
        <taxon>Craniata</taxon>
        <taxon>Vertebrata</taxon>
        <taxon>Euteleostomi</taxon>
        <taxon>Mammalia</taxon>
        <taxon>Monotremata</taxon>
        <taxon>Ornithorhynchidae</taxon>
        <taxon>Ornithorhynchus</taxon>
    </lineage>
</organism>